<sequence length="52" mass="5990">MARLQIAPIPFIRSKLGWLLHPPPHPSPHPPPIPLPRQSSLSNHRLLAWCMW</sequence>
<organism evidence="1 2">
    <name type="scientific">Hymenoscyphus albidus</name>
    <dbReference type="NCBI Taxonomy" id="595503"/>
    <lineage>
        <taxon>Eukaryota</taxon>
        <taxon>Fungi</taxon>
        <taxon>Dikarya</taxon>
        <taxon>Ascomycota</taxon>
        <taxon>Pezizomycotina</taxon>
        <taxon>Leotiomycetes</taxon>
        <taxon>Helotiales</taxon>
        <taxon>Helotiaceae</taxon>
        <taxon>Hymenoscyphus</taxon>
    </lineage>
</organism>
<keyword evidence="2" id="KW-1185">Reference proteome</keyword>
<name>A0A9N9QBP5_9HELO</name>
<reference evidence="1" key="1">
    <citation type="submission" date="2021-07" db="EMBL/GenBank/DDBJ databases">
        <authorList>
            <person name="Durling M."/>
        </authorList>
    </citation>
    <scope>NUCLEOTIDE SEQUENCE</scope>
</reference>
<evidence type="ECO:0000313" key="1">
    <source>
        <dbReference type="EMBL" id="CAG8982304.1"/>
    </source>
</evidence>
<dbReference type="EMBL" id="CAJVRM010000596">
    <property type="protein sequence ID" value="CAG8982304.1"/>
    <property type="molecule type" value="Genomic_DNA"/>
</dbReference>
<dbReference type="AlphaFoldDB" id="A0A9N9QBP5"/>
<dbReference type="Proteomes" id="UP000701801">
    <property type="component" value="Unassembled WGS sequence"/>
</dbReference>
<protein>
    <submittedName>
        <fullName evidence="1">Uncharacterized protein</fullName>
    </submittedName>
</protein>
<accession>A0A9N9QBP5</accession>
<comment type="caution">
    <text evidence="1">The sequence shown here is derived from an EMBL/GenBank/DDBJ whole genome shotgun (WGS) entry which is preliminary data.</text>
</comment>
<gene>
    <name evidence="1" type="ORF">HYALB_00005304</name>
</gene>
<evidence type="ECO:0000313" key="2">
    <source>
        <dbReference type="Proteomes" id="UP000701801"/>
    </source>
</evidence>
<proteinExistence type="predicted"/>